<keyword evidence="1" id="KW-0808">Transferase</keyword>
<dbReference type="Pfam" id="PF00201">
    <property type="entry name" value="UDPGT"/>
    <property type="match status" value="1"/>
</dbReference>
<evidence type="ECO:0000313" key="2">
    <source>
        <dbReference type="EMBL" id="KAG5647511.1"/>
    </source>
</evidence>
<dbReference type="CDD" id="cd03784">
    <property type="entry name" value="GT1_Gtf-like"/>
    <property type="match status" value="1"/>
</dbReference>
<evidence type="ECO:0000313" key="3">
    <source>
        <dbReference type="Proteomes" id="UP000775547"/>
    </source>
</evidence>
<reference evidence="2" key="2">
    <citation type="submission" date="2021-10" db="EMBL/GenBank/DDBJ databases">
        <title>Phylogenomics reveals ancestral predisposition of the termite-cultivated fungus Termitomyces towards a domesticated lifestyle.</title>
        <authorList>
            <person name="Auxier B."/>
            <person name="Grum-Grzhimaylo A."/>
            <person name="Cardenas M.E."/>
            <person name="Lodge J.D."/>
            <person name="Laessoe T."/>
            <person name="Pedersen O."/>
            <person name="Smith M.E."/>
            <person name="Kuyper T.W."/>
            <person name="Franco-Molano E.A."/>
            <person name="Baroni T.J."/>
            <person name="Aanen D.K."/>
        </authorList>
    </citation>
    <scope>NUCLEOTIDE SEQUENCE</scope>
    <source>
        <strain evidence="2">AP01</strain>
        <tissue evidence="2">Mycelium</tissue>
    </source>
</reference>
<evidence type="ECO:0000256" key="1">
    <source>
        <dbReference type="ARBA" id="ARBA00022679"/>
    </source>
</evidence>
<dbReference type="PANTHER" id="PTHR48045">
    <property type="entry name" value="UDP-GLYCOSYLTRANSFERASE 72B1"/>
    <property type="match status" value="1"/>
</dbReference>
<reference evidence="2" key="1">
    <citation type="submission" date="2020-07" db="EMBL/GenBank/DDBJ databases">
        <authorList>
            <person name="Nieuwenhuis M."/>
            <person name="Van De Peppel L.J.J."/>
        </authorList>
    </citation>
    <scope>NUCLEOTIDE SEQUENCE</scope>
    <source>
        <strain evidence="2">AP01</strain>
        <tissue evidence="2">Mycelium</tissue>
    </source>
</reference>
<evidence type="ECO:0008006" key="4">
    <source>
        <dbReference type="Google" id="ProtNLM"/>
    </source>
</evidence>
<dbReference type="InterPro" id="IPR002213">
    <property type="entry name" value="UDP_glucos_trans"/>
</dbReference>
<accession>A0A9P7GCU2</accession>
<dbReference type="AlphaFoldDB" id="A0A9P7GCU2"/>
<dbReference type="Gene3D" id="3.40.50.2000">
    <property type="entry name" value="Glycogen Phosphorylase B"/>
    <property type="match status" value="2"/>
</dbReference>
<dbReference type="Proteomes" id="UP000775547">
    <property type="component" value="Unassembled WGS sequence"/>
</dbReference>
<protein>
    <recommendedName>
        <fullName evidence="4">Glycosyltransferase family 1 protein</fullName>
    </recommendedName>
</protein>
<proteinExistence type="predicted"/>
<sequence length="398" mass="42542">MAVLGDFAISYASAYETLVQAKPITCATTGTVFEAVIAPTAIILDPFGVPQLHATRALTGHSVPIISWLTGGASTLIRNFGPESIGGTGSFGAKVEAEAARTGKPALQVGEELYRHTDGTLVEVPGLPAIDAQLLITSDAYEKESLDAVRAWFSDSQKPVYAVGPLLPAASASTRSDLDESGTNVATFLDNALQKYGQRSVLFISFGTNFWPAKNLEEVIGVLIEKEFPFILAHGSPFAKLSEELTQKVKSSSLGLLTPWAPQQFLLNHPATGWFLTHGGHGGITESLANGIPLIAWPFEADQPAAAAHLSENLKVAFELLEVRTGLGLQRLHRNGKTPKGTPEAVVEEIRAVVDAARGEEGEKLRKNAEKLKEAFVAAWEDGGAAKVELHHFLEKYA</sequence>
<dbReference type="EMBL" id="JABCKV010000009">
    <property type="protein sequence ID" value="KAG5647511.1"/>
    <property type="molecule type" value="Genomic_DNA"/>
</dbReference>
<comment type="caution">
    <text evidence="2">The sequence shown here is derived from an EMBL/GenBank/DDBJ whole genome shotgun (WGS) entry which is preliminary data.</text>
</comment>
<dbReference type="PANTHER" id="PTHR48045:SF31">
    <property type="entry name" value="UDP-GLYCOSYLTRANSFERASE 76B1-LIKE"/>
    <property type="match status" value="1"/>
</dbReference>
<name>A0A9P7GCU2_9AGAR</name>
<dbReference type="GO" id="GO:0008194">
    <property type="term" value="F:UDP-glycosyltransferase activity"/>
    <property type="evidence" value="ECO:0007669"/>
    <property type="project" value="InterPro"/>
</dbReference>
<organism evidence="2 3">
    <name type="scientific">Asterophora parasitica</name>
    <dbReference type="NCBI Taxonomy" id="117018"/>
    <lineage>
        <taxon>Eukaryota</taxon>
        <taxon>Fungi</taxon>
        <taxon>Dikarya</taxon>
        <taxon>Basidiomycota</taxon>
        <taxon>Agaricomycotina</taxon>
        <taxon>Agaricomycetes</taxon>
        <taxon>Agaricomycetidae</taxon>
        <taxon>Agaricales</taxon>
        <taxon>Tricholomatineae</taxon>
        <taxon>Lyophyllaceae</taxon>
        <taxon>Asterophora</taxon>
    </lineage>
</organism>
<keyword evidence="3" id="KW-1185">Reference proteome</keyword>
<dbReference type="OrthoDB" id="5835829at2759"/>
<dbReference type="SUPFAM" id="SSF53756">
    <property type="entry name" value="UDP-Glycosyltransferase/glycogen phosphorylase"/>
    <property type="match status" value="1"/>
</dbReference>
<gene>
    <name evidence="2" type="ORF">DXG03_009448</name>
</gene>